<name>A0ABP0MK93_9DINO</name>
<organism evidence="3 4">
    <name type="scientific">Durusdinium trenchii</name>
    <dbReference type="NCBI Taxonomy" id="1381693"/>
    <lineage>
        <taxon>Eukaryota</taxon>
        <taxon>Sar</taxon>
        <taxon>Alveolata</taxon>
        <taxon>Dinophyceae</taxon>
        <taxon>Suessiales</taxon>
        <taxon>Symbiodiniaceae</taxon>
        <taxon>Durusdinium</taxon>
    </lineage>
</organism>
<dbReference type="EMBL" id="CAXAMM010021768">
    <property type="protein sequence ID" value="CAK9050555.1"/>
    <property type="molecule type" value="Genomic_DNA"/>
</dbReference>
<feature type="compositionally biased region" description="Basic and acidic residues" evidence="2">
    <location>
        <begin position="1"/>
        <end position="24"/>
    </location>
</feature>
<evidence type="ECO:0000313" key="4">
    <source>
        <dbReference type="Proteomes" id="UP001642464"/>
    </source>
</evidence>
<keyword evidence="1" id="KW-0175">Coiled coil</keyword>
<sequence length="127" mass="14450">MQEQRVPKEPGKERSQQPTDKDLANRLSDTQAAVQAKTKDFESIFSALHACQADLQTANKAIKIKDAQIAHLKQEMEKLRAEEKDEGPLPGFHVAWFFLKHNKQGKGIRRSQSSQWAPADEELWAEI</sequence>
<protein>
    <submittedName>
        <fullName evidence="3">Uncharacterized protein</fullName>
    </submittedName>
</protein>
<feature type="region of interest" description="Disordered" evidence="2">
    <location>
        <begin position="1"/>
        <end position="31"/>
    </location>
</feature>
<feature type="coiled-coil region" evidence="1">
    <location>
        <begin position="55"/>
        <end position="82"/>
    </location>
</feature>
<proteinExistence type="predicted"/>
<evidence type="ECO:0000256" key="2">
    <source>
        <dbReference type="SAM" id="MobiDB-lite"/>
    </source>
</evidence>
<dbReference type="Proteomes" id="UP001642464">
    <property type="component" value="Unassembled WGS sequence"/>
</dbReference>
<evidence type="ECO:0000313" key="3">
    <source>
        <dbReference type="EMBL" id="CAK9050555.1"/>
    </source>
</evidence>
<keyword evidence="4" id="KW-1185">Reference proteome</keyword>
<reference evidence="3 4" key="1">
    <citation type="submission" date="2024-02" db="EMBL/GenBank/DDBJ databases">
        <authorList>
            <person name="Chen Y."/>
            <person name="Shah S."/>
            <person name="Dougan E. K."/>
            <person name="Thang M."/>
            <person name="Chan C."/>
        </authorList>
    </citation>
    <scope>NUCLEOTIDE SEQUENCE [LARGE SCALE GENOMIC DNA]</scope>
</reference>
<gene>
    <name evidence="3" type="ORF">SCF082_LOCUS27857</name>
</gene>
<evidence type="ECO:0000256" key="1">
    <source>
        <dbReference type="SAM" id="Coils"/>
    </source>
</evidence>
<accession>A0ABP0MK93</accession>
<comment type="caution">
    <text evidence="3">The sequence shown here is derived from an EMBL/GenBank/DDBJ whole genome shotgun (WGS) entry which is preliminary data.</text>
</comment>